<evidence type="ECO:0000313" key="2">
    <source>
        <dbReference type="Proteomes" id="UP000247980"/>
    </source>
</evidence>
<dbReference type="RefSeq" id="WP_110483593.1">
    <property type="nucleotide sequence ID" value="NZ_QJVC01000001.1"/>
</dbReference>
<comment type="caution">
    <text evidence="1">The sequence shown here is derived from an EMBL/GenBank/DDBJ whole genome shotgun (WGS) entry which is preliminary data.</text>
</comment>
<keyword evidence="2" id="KW-1185">Reference proteome</keyword>
<protein>
    <submittedName>
        <fullName evidence="1">Uncharacterized protein</fullName>
    </submittedName>
</protein>
<dbReference type="AlphaFoldDB" id="A0A2V5IUS1"/>
<sequence length="224" mass="24250">MPLLIVLVIVAAVVIGTRIMRRRGQAGQETGAQLGRKAGKVHREVTRENAEAASARLTPEEHRRVYSLIAQRQVLNAVKEYREATRLGLGDAAAAVAALAQFPQPTPEKVTQPKMPVESPAAIKDGPLTVEDIIGAAPDVAVPAMDTPSVERMAPSTYRYRAIVSQGEEIREVTSTRLNEQIFSEIRALARAGKHDDATALLRSHADIGETEAQEFVSMIGPED</sequence>
<proteinExistence type="predicted"/>
<dbReference type="EMBL" id="QJVC01000001">
    <property type="protein sequence ID" value="PYI40268.1"/>
    <property type="molecule type" value="Genomic_DNA"/>
</dbReference>
<gene>
    <name evidence="1" type="ORF">CVS30_01775</name>
</gene>
<name>A0A2V5IUS1_9MICC</name>
<reference evidence="1 2" key="1">
    <citation type="submission" date="2018-05" db="EMBL/GenBank/DDBJ databases">
        <title>Genetic diversity of glacier-inhabiting Cryobacterium bacteria in China and description of Cryobacterium mengkeensis sp. nov. and Arthrobacter glacialis sp. nov.</title>
        <authorList>
            <person name="Liu Q."/>
            <person name="Xin Y.-H."/>
        </authorList>
    </citation>
    <scope>NUCLEOTIDE SEQUENCE [LARGE SCALE GENOMIC DNA]</scope>
    <source>
        <strain evidence="1 2">B7</strain>
    </source>
</reference>
<dbReference type="OrthoDB" id="4955430at2"/>
<evidence type="ECO:0000313" key="1">
    <source>
        <dbReference type="EMBL" id="PYI40268.1"/>
    </source>
</evidence>
<dbReference type="Proteomes" id="UP000247980">
    <property type="component" value="Unassembled WGS sequence"/>
</dbReference>
<accession>A0A2V5IUS1</accession>
<organism evidence="1 2">
    <name type="scientific">Arthrobacter psychrolactophilus</name>
    <dbReference type="NCBI Taxonomy" id="92442"/>
    <lineage>
        <taxon>Bacteria</taxon>
        <taxon>Bacillati</taxon>
        <taxon>Actinomycetota</taxon>
        <taxon>Actinomycetes</taxon>
        <taxon>Micrococcales</taxon>
        <taxon>Micrococcaceae</taxon>
        <taxon>Arthrobacter</taxon>
    </lineage>
</organism>